<name>A0A931F5N7_9FIRM</name>
<feature type="domain" description="ABC transporter" evidence="4">
    <location>
        <begin position="9"/>
        <end position="249"/>
    </location>
</feature>
<organism evidence="5 6">
    <name type="scientific">Halonatronomonas betaini</name>
    <dbReference type="NCBI Taxonomy" id="2778430"/>
    <lineage>
        <taxon>Bacteria</taxon>
        <taxon>Bacillati</taxon>
        <taxon>Bacillota</taxon>
        <taxon>Clostridia</taxon>
        <taxon>Halanaerobiales</taxon>
        <taxon>Halarsenatibacteraceae</taxon>
        <taxon>Halonatronomonas</taxon>
    </lineage>
</organism>
<dbReference type="InterPro" id="IPR003593">
    <property type="entry name" value="AAA+_ATPase"/>
</dbReference>
<dbReference type="AlphaFoldDB" id="A0A931F5N7"/>
<dbReference type="Proteomes" id="UP000621436">
    <property type="component" value="Unassembled WGS sequence"/>
</dbReference>
<dbReference type="InterPro" id="IPR032823">
    <property type="entry name" value="BCA_ABC_TP_C"/>
</dbReference>
<dbReference type="RefSeq" id="WP_270452837.1">
    <property type="nucleotide sequence ID" value="NZ_JADPIE010000002.1"/>
</dbReference>
<dbReference type="EMBL" id="JADPIE010000002">
    <property type="protein sequence ID" value="MBF8436075.1"/>
    <property type="molecule type" value="Genomic_DNA"/>
</dbReference>
<comment type="caution">
    <text evidence="5">The sequence shown here is derived from an EMBL/GenBank/DDBJ whole genome shotgun (WGS) entry which is preliminary data.</text>
</comment>
<dbReference type="InterPro" id="IPR003439">
    <property type="entry name" value="ABC_transporter-like_ATP-bd"/>
</dbReference>
<dbReference type="SUPFAM" id="SSF52540">
    <property type="entry name" value="P-loop containing nucleoside triphosphate hydrolases"/>
    <property type="match status" value="1"/>
</dbReference>
<protein>
    <submittedName>
        <fullName evidence="5">ATP-binding cassette domain-containing protein</fullName>
    </submittedName>
</protein>
<evidence type="ECO:0000256" key="3">
    <source>
        <dbReference type="ARBA" id="ARBA00022840"/>
    </source>
</evidence>
<sequence length="250" mass="28025">MPDNEDYILQTINLSKSFGGIKAVNNVSFKVKPKENLGVIGPNGAGKTTMFNLITGYIPIDSGEIIFENNNIEKLPARKRSLTGISRTFQTSQLFLDLTIKENLFLAANKNQNTYNIFIPWNKDKEKIEKSIEIAKEIGLYDNFNVKAKELPHGKRRLLGIGQALISDSKLLMLDEPAAGLPAQERNTISKLIKKITKELTLIIIDHDMDIIFDLADRVLVMNQGEILAIGDPEEIQNNEEVQRIYVGGE</sequence>
<dbReference type="InterPro" id="IPR051120">
    <property type="entry name" value="ABC_AA/LPS_Transport"/>
</dbReference>
<proteinExistence type="predicted"/>
<dbReference type="PROSITE" id="PS50893">
    <property type="entry name" value="ABC_TRANSPORTER_2"/>
    <property type="match status" value="1"/>
</dbReference>
<gene>
    <name evidence="5" type="ORF">I0Q91_03205</name>
</gene>
<accession>A0A931F5N7</accession>
<dbReference type="GO" id="GO:0005524">
    <property type="term" value="F:ATP binding"/>
    <property type="evidence" value="ECO:0007669"/>
    <property type="project" value="UniProtKB-KW"/>
</dbReference>
<dbReference type="Pfam" id="PF12399">
    <property type="entry name" value="BCA_ABC_TP_C"/>
    <property type="match status" value="1"/>
</dbReference>
<dbReference type="GO" id="GO:0016887">
    <property type="term" value="F:ATP hydrolysis activity"/>
    <property type="evidence" value="ECO:0007669"/>
    <property type="project" value="InterPro"/>
</dbReference>
<evidence type="ECO:0000313" key="6">
    <source>
        <dbReference type="Proteomes" id="UP000621436"/>
    </source>
</evidence>
<dbReference type="InterPro" id="IPR027417">
    <property type="entry name" value="P-loop_NTPase"/>
</dbReference>
<evidence type="ECO:0000256" key="2">
    <source>
        <dbReference type="ARBA" id="ARBA00022741"/>
    </source>
</evidence>
<keyword evidence="3 5" id="KW-0067">ATP-binding</keyword>
<keyword evidence="2" id="KW-0547">Nucleotide-binding</keyword>
<dbReference type="PANTHER" id="PTHR45772:SF9">
    <property type="entry name" value="CONSERVED COMPONENT OF ABC TRANSPORTER FOR NATURAL AMINO ACIDS"/>
    <property type="match status" value="1"/>
</dbReference>
<evidence type="ECO:0000259" key="4">
    <source>
        <dbReference type="PROSITE" id="PS50893"/>
    </source>
</evidence>
<dbReference type="Gene3D" id="3.40.50.300">
    <property type="entry name" value="P-loop containing nucleotide triphosphate hydrolases"/>
    <property type="match status" value="1"/>
</dbReference>
<reference evidence="5" key="1">
    <citation type="submission" date="2020-11" db="EMBL/GenBank/DDBJ databases">
        <title>Halonatronomonas betainensis gen. nov., sp. nov. a novel haloalkaliphilic representative of the family Halanaerobiacae capable of betaine degradation.</title>
        <authorList>
            <person name="Boltyanskaya Y."/>
            <person name="Kevbrin V."/>
            <person name="Detkova E."/>
            <person name="Grouzdev D.S."/>
            <person name="Koziaeva V."/>
            <person name="Zhilina T."/>
        </authorList>
    </citation>
    <scope>NUCLEOTIDE SEQUENCE</scope>
    <source>
        <strain evidence="5">Z-7014</strain>
    </source>
</reference>
<evidence type="ECO:0000313" key="5">
    <source>
        <dbReference type="EMBL" id="MBF8436075.1"/>
    </source>
</evidence>
<dbReference type="SMART" id="SM00382">
    <property type="entry name" value="AAA"/>
    <property type="match status" value="1"/>
</dbReference>
<evidence type="ECO:0000256" key="1">
    <source>
        <dbReference type="ARBA" id="ARBA00022448"/>
    </source>
</evidence>
<dbReference type="Pfam" id="PF00005">
    <property type="entry name" value="ABC_tran"/>
    <property type="match status" value="1"/>
</dbReference>
<dbReference type="GO" id="GO:0005886">
    <property type="term" value="C:plasma membrane"/>
    <property type="evidence" value="ECO:0007669"/>
    <property type="project" value="TreeGrafter"/>
</dbReference>
<keyword evidence="1" id="KW-0813">Transport</keyword>
<dbReference type="PANTHER" id="PTHR45772">
    <property type="entry name" value="CONSERVED COMPONENT OF ABC TRANSPORTER FOR NATURAL AMINO ACIDS-RELATED"/>
    <property type="match status" value="1"/>
</dbReference>
<keyword evidence="6" id="KW-1185">Reference proteome</keyword>